<proteinExistence type="predicted"/>
<keyword evidence="1" id="KW-0830">Ubiquinone</keyword>
<keyword evidence="2" id="KW-1185">Reference proteome</keyword>
<comment type="caution">
    <text evidence="1">The sequence shown here is derived from an EMBL/GenBank/DDBJ whole genome shotgun (WGS) entry which is preliminary data.</text>
</comment>
<evidence type="ECO:0000313" key="1">
    <source>
        <dbReference type="EMBL" id="SMC58139.1"/>
    </source>
</evidence>
<reference evidence="1" key="1">
    <citation type="submission" date="2017-04" db="EMBL/GenBank/DDBJ databases">
        <authorList>
            <person name="Varghese N."/>
            <person name="Submissions S."/>
        </authorList>
    </citation>
    <scope>NUCLEOTIDE SEQUENCE</scope>
    <source>
        <strain evidence="1">WTE2008</strain>
    </source>
</reference>
<dbReference type="Proteomes" id="UP000192328">
    <property type="component" value="Unassembled WGS sequence"/>
</dbReference>
<sequence length="568" mass="64072">MPLNDKAQKMVDKLETEKEQIKHSTEEMSAELKRLLESEINAFQKREKHRSTEMIAIFARHNFYANGFTPQELRTTLEDLGPTYVKIGQIMSSRVDLLPVGYCRELAKLRDSVKPLDPAVAKAVIEQETGKKNDEIYSEFRDEPLGSASIAQVHYGVLKDGTRVVTKIQRPLIADMMRKDFVLLNKLVDLVNIVEEDSDEQVIDFKSVIREVERVTKAELDFRVEAENTRLFRKKCIDDEELISCPTVIDELTTERIFTMTYIDGCSVANTEKLTADGCDLDEIGRVIVDSYLHQVLDVGTFHADPHQGNILVSHGKPYWIDFGMIGHVTDKDIDLIQDAVKALLIQDADSLVNAVMGMGAASEKTDRTMLTRDAEMFIQKYMNVKSVSDINAIEVFDEVMSLAAKNHVSMPGRFTMLARSLTTLEGVIEQLCPDLNIFDMLYDKLKERARQNMNIPRELFEKGQELVKAGKKAARIPLLASEVLEGMVKGKTKVRFELSGYEEPLNRIFHFLRYTVLTLVALVLFIGSCILCTTDFKPILPNGVPLLAVAGIVFSIALAIFSIKKLK</sequence>
<dbReference type="EMBL" id="FWXZ01000002">
    <property type="protein sequence ID" value="SMC58139.1"/>
    <property type="molecule type" value="Genomic_DNA"/>
</dbReference>
<protein>
    <submittedName>
        <fullName evidence="1">Ubiquinone biosynthesis protein</fullName>
    </submittedName>
</protein>
<organism evidence="1 2">
    <name type="scientific">Aristaeella lactis</name>
    <dbReference type="NCBI Taxonomy" id="3046383"/>
    <lineage>
        <taxon>Bacteria</taxon>
        <taxon>Bacillati</taxon>
        <taxon>Bacillota</taxon>
        <taxon>Clostridia</taxon>
        <taxon>Eubacteriales</taxon>
        <taxon>Aristaeellaceae</taxon>
        <taxon>Aristaeella</taxon>
    </lineage>
</organism>
<name>A0AC61PL17_9FIRM</name>
<gene>
    <name evidence="1" type="ORF">SAMN06297397_1529</name>
</gene>
<accession>A0AC61PL17</accession>
<evidence type="ECO:0000313" key="2">
    <source>
        <dbReference type="Proteomes" id="UP000192328"/>
    </source>
</evidence>